<dbReference type="KEGG" id="ocy:OSSY52_22240"/>
<dbReference type="InterPro" id="IPR001638">
    <property type="entry name" value="Solute-binding_3/MltF_N"/>
</dbReference>
<proteinExistence type="predicted"/>
<dbReference type="PANTHER" id="PTHR35936:SF25">
    <property type="entry name" value="ABC TRANSPORTER SUBSTRATE-BINDING PROTEIN"/>
    <property type="match status" value="1"/>
</dbReference>
<dbReference type="RefSeq" id="WP_190614938.1">
    <property type="nucleotide sequence ID" value="NZ_AP018712.1"/>
</dbReference>
<dbReference type="Proteomes" id="UP000516361">
    <property type="component" value="Chromosome"/>
</dbReference>
<accession>A0A7G1GAD9</accession>
<evidence type="ECO:0000259" key="2">
    <source>
        <dbReference type="SMART" id="SM00062"/>
    </source>
</evidence>
<keyword evidence="4" id="KW-1185">Reference proteome</keyword>
<name>A0A7G1GAD9_9BACT</name>
<organism evidence="3 4">
    <name type="scientific">Tepiditoga spiralis</name>
    <dbReference type="NCBI Taxonomy" id="2108365"/>
    <lineage>
        <taxon>Bacteria</taxon>
        <taxon>Thermotogati</taxon>
        <taxon>Thermotogota</taxon>
        <taxon>Thermotogae</taxon>
        <taxon>Petrotogales</taxon>
        <taxon>Petrotogaceae</taxon>
        <taxon>Tepiditoga</taxon>
    </lineage>
</organism>
<dbReference type="PANTHER" id="PTHR35936">
    <property type="entry name" value="MEMBRANE-BOUND LYTIC MUREIN TRANSGLYCOSYLASE F"/>
    <property type="match status" value="1"/>
</dbReference>
<evidence type="ECO:0000313" key="4">
    <source>
        <dbReference type="Proteomes" id="UP000516361"/>
    </source>
</evidence>
<dbReference type="EMBL" id="AP018712">
    <property type="protein sequence ID" value="BBE32083.1"/>
    <property type="molecule type" value="Genomic_DNA"/>
</dbReference>
<dbReference type="Gene3D" id="3.40.190.10">
    <property type="entry name" value="Periplasmic binding protein-like II"/>
    <property type="match status" value="2"/>
</dbReference>
<sequence length="226" mass="26720">MTNGEWAPYLSEKLKYYGFFSRVVTDSFKNVGIKVEYGFFPWKRSYVLAENGSWDGSLGWSRNEEREKSFYYSDPVIELKDFLFYKKDKKIKFESYEDLRGKTIGIVIGYYYGKEFEKAQKAGIFKVDQSTSDEINLKKLLAGRIDCTILTYDIAMDILKNKFKKEEIEQITNTKKPTKVSPYYLILNKKDKNNENIIKLFNKGLKQLKESGKYDQYLKEMYEGKY</sequence>
<keyword evidence="1" id="KW-0732">Signal</keyword>
<dbReference type="Pfam" id="PF00497">
    <property type="entry name" value="SBP_bac_3"/>
    <property type="match status" value="1"/>
</dbReference>
<dbReference type="InParanoid" id="A0A7G1GAD9"/>
<evidence type="ECO:0000313" key="3">
    <source>
        <dbReference type="EMBL" id="BBE32083.1"/>
    </source>
</evidence>
<dbReference type="SUPFAM" id="SSF53850">
    <property type="entry name" value="Periplasmic binding protein-like II"/>
    <property type="match status" value="1"/>
</dbReference>
<reference evidence="3 4" key="1">
    <citation type="submission" date="2018-06" db="EMBL/GenBank/DDBJ databases">
        <title>Genome sequencing of Oceanotoga sp. sy52.</title>
        <authorList>
            <person name="Mori K."/>
        </authorList>
    </citation>
    <scope>NUCLEOTIDE SEQUENCE [LARGE SCALE GENOMIC DNA]</scope>
    <source>
        <strain evidence="4">sy52</strain>
    </source>
</reference>
<dbReference type="AlphaFoldDB" id="A0A7G1GAD9"/>
<dbReference type="FunCoup" id="A0A7G1GAD9">
    <property type="interactions" value="110"/>
</dbReference>
<feature type="domain" description="Solute-binding protein family 3/N-terminal" evidence="2">
    <location>
        <begin position="20"/>
        <end position="225"/>
    </location>
</feature>
<evidence type="ECO:0000256" key="1">
    <source>
        <dbReference type="ARBA" id="ARBA00022729"/>
    </source>
</evidence>
<protein>
    <submittedName>
        <fullName evidence="3">ABC transporter substrate-binding protein</fullName>
    </submittedName>
</protein>
<dbReference type="SMART" id="SM00062">
    <property type="entry name" value="PBPb"/>
    <property type="match status" value="1"/>
</dbReference>
<gene>
    <name evidence="3" type="ORF">OSSY52_22240</name>
</gene>